<sequence>MKLLKNLLLLISGILVIRALLLSIDSTNDDKIENKVSVQDKNKK</sequence>
<evidence type="ECO:0000313" key="2">
    <source>
        <dbReference type="Proteomes" id="UP000034455"/>
    </source>
</evidence>
<accession>A0A0M2NSW9</accession>
<dbReference type="Proteomes" id="UP000034455">
    <property type="component" value="Unassembled WGS sequence"/>
</dbReference>
<comment type="caution">
    <text evidence="1">The sequence shown here is derived from an EMBL/GenBank/DDBJ whole genome shotgun (WGS) entry which is preliminary data.</text>
</comment>
<proteinExistence type="predicted"/>
<dbReference type="PATRIC" id="fig|74704.6.peg.993"/>
<evidence type="ECO:0000313" key="1">
    <source>
        <dbReference type="EMBL" id="KKI63112.1"/>
    </source>
</evidence>
<name>A0A0M2NSW9_STACC</name>
<dbReference type="RefSeq" id="WP_019467913.1">
    <property type="nucleotide sequence ID" value="NZ_BKAS01000031.1"/>
</dbReference>
<organism evidence="1 2">
    <name type="scientific">Staphylococcus cohnii subsp. cohnii</name>
    <dbReference type="NCBI Taxonomy" id="74704"/>
    <lineage>
        <taxon>Bacteria</taxon>
        <taxon>Bacillati</taxon>
        <taxon>Bacillota</taxon>
        <taxon>Bacilli</taxon>
        <taxon>Bacillales</taxon>
        <taxon>Staphylococcaceae</taxon>
        <taxon>Staphylococcus</taxon>
        <taxon>Staphylococcus cohnii species complex</taxon>
    </lineage>
</organism>
<protein>
    <submittedName>
        <fullName evidence="1">Uncharacterized protein</fullName>
    </submittedName>
</protein>
<reference evidence="1 2" key="1">
    <citation type="submission" date="2015-03" db="EMBL/GenBank/DDBJ databases">
        <title>Genome Assembly of Staphylococcus cohnii subsp. cohnii strain G22B2.</title>
        <authorList>
            <person name="Nair G."/>
            <person name="Kaur G."/>
            <person name="Khatri I."/>
            <person name="Singh N.K."/>
            <person name="Sathyabama S."/>
            <person name="Maurya S.K."/>
            <person name="Subramanian S."/>
            <person name="Agrewala J.N."/>
            <person name="Mayilraj S."/>
        </authorList>
    </citation>
    <scope>NUCLEOTIDE SEQUENCE [LARGE SCALE GENOMIC DNA]</scope>
    <source>
        <strain evidence="1 2">G22B2</strain>
    </source>
</reference>
<dbReference type="EMBL" id="LAKJ01000018">
    <property type="protein sequence ID" value="KKI63112.1"/>
    <property type="molecule type" value="Genomic_DNA"/>
</dbReference>
<gene>
    <name evidence="1" type="ORF">UF66_0968</name>
</gene>
<dbReference type="GeneID" id="76832974"/>
<dbReference type="AlphaFoldDB" id="A0A0M2NSW9"/>